<reference evidence="3 4" key="1">
    <citation type="submission" date="2022-06" db="EMBL/GenBank/DDBJ databases">
        <title>Isolation of gut microbiota from human fecal samples.</title>
        <authorList>
            <person name="Pamer E.G."/>
            <person name="Barat B."/>
            <person name="Waligurski E."/>
            <person name="Medina S."/>
            <person name="Paddock L."/>
            <person name="Mostad J."/>
        </authorList>
    </citation>
    <scope>NUCLEOTIDE SEQUENCE [LARGE SCALE GENOMIC DNA]</scope>
    <source>
        <strain evidence="3 4">DFI.6.1</strain>
    </source>
</reference>
<dbReference type="EMBL" id="JANGCH010000003">
    <property type="protein sequence ID" value="MCQ5121323.1"/>
    <property type="molecule type" value="Genomic_DNA"/>
</dbReference>
<evidence type="ECO:0000313" key="3">
    <source>
        <dbReference type="EMBL" id="MCQ5121323.1"/>
    </source>
</evidence>
<sequence>MLKIITVCGLGVGSSLIMKMTVDSACAQLGVKCGIEHWDMGTVKGKPCDLIVTTNEFKKNFQDQENVVYLTNMVDVKEAKEKLEVYFQEHGIL</sequence>
<dbReference type="CDD" id="cd05563">
    <property type="entry name" value="PTS_IIB_ascorbate"/>
    <property type="match status" value="1"/>
</dbReference>
<proteinExistence type="predicted"/>
<feature type="domain" description="PTS EIIB type-2" evidence="2">
    <location>
        <begin position="2"/>
        <end position="91"/>
    </location>
</feature>
<evidence type="ECO:0000259" key="2">
    <source>
        <dbReference type="PROSITE" id="PS51099"/>
    </source>
</evidence>
<dbReference type="Gene3D" id="3.40.50.2300">
    <property type="match status" value="1"/>
</dbReference>
<dbReference type="InterPro" id="IPR013011">
    <property type="entry name" value="PTS_EIIB_2"/>
</dbReference>
<evidence type="ECO:0000256" key="1">
    <source>
        <dbReference type="ARBA" id="ARBA00022679"/>
    </source>
</evidence>
<dbReference type="Proteomes" id="UP001524435">
    <property type="component" value="Unassembled WGS sequence"/>
</dbReference>
<dbReference type="Pfam" id="PF02302">
    <property type="entry name" value="PTS_IIB"/>
    <property type="match status" value="1"/>
</dbReference>
<protein>
    <submittedName>
        <fullName evidence="3">PTS sugar transporter subunit IIB</fullName>
    </submittedName>
</protein>
<evidence type="ECO:0000313" key="4">
    <source>
        <dbReference type="Proteomes" id="UP001524435"/>
    </source>
</evidence>
<organism evidence="3 4">
    <name type="scientific">Massilicoli timonensis</name>
    <dbReference type="NCBI Taxonomy" id="2015901"/>
    <lineage>
        <taxon>Bacteria</taxon>
        <taxon>Bacillati</taxon>
        <taxon>Bacillota</taxon>
        <taxon>Erysipelotrichia</taxon>
        <taxon>Erysipelotrichales</taxon>
        <taxon>Erysipelotrichaceae</taxon>
        <taxon>Massilicoli</taxon>
    </lineage>
</organism>
<dbReference type="InterPro" id="IPR003501">
    <property type="entry name" value="PTS_EIIB_2/3"/>
</dbReference>
<dbReference type="RefSeq" id="WP_102269367.1">
    <property type="nucleotide sequence ID" value="NZ_CALVCM010000004.1"/>
</dbReference>
<keyword evidence="3" id="KW-0813">Transport</keyword>
<gene>
    <name evidence="3" type="ORF">NE663_03485</name>
</gene>
<comment type="caution">
    <text evidence="3">The sequence shown here is derived from an EMBL/GenBank/DDBJ whole genome shotgun (WGS) entry which is preliminary data.</text>
</comment>
<accession>A0ABT1SJC0</accession>
<keyword evidence="4" id="KW-1185">Reference proteome</keyword>
<keyword evidence="1" id="KW-0808">Transferase</keyword>
<dbReference type="SUPFAM" id="SSF52794">
    <property type="entry name" value="PTS system IIB component-like"/>
    <property type="match status" value="1"/>
</dbReference>
<name>A0ABT1SJC0_9FIRM</name>
<dbReference type="PROSITE" id="PS51099">
    <property type="entry name" value="PTS_EIIB_TYPE_2"/>
    <property type="match status" value="1"/>
</dbReference>
<keyword evidence="3" id="KW-0762">Sugar transport</keyword>
<dbReference type="InterPro" id="IPR036095">
    <property type="entry name" value="PTS_EIIB-like_sf"/>
</dbReference>